<sequence>MPPCANQRGLGQAAAKKTAKFSEILSRAVPVTCVESGKGQQLFLQAALADRGKIATFASPFGRDGKERVKRSTERKKFSSLLAKRKKLLTFASRFGRRRSVRGC</sequence>
<dbReference type="AlphaFoldDB" id="A0A3D8L3I6"/>
<dbReference type="EMBL" id="QRGR01000040">
    <property type="protein sequence ID" value="RDV11542.1"/>
    <property type="molecule type" value="Genomic_DNA"/>
</dbReference>
<organism evidence="1 2">
    <name type="scientific">Pontibacter diazotrophicus</name>
    <dbReference type="NCBI Taxonomy" id="1400979"/>
    <lineage>
        <taxon>Bacteria</taxon>
        <taxon>Pseudomonadati</taxon>
        <taxon>Bacteroidota</taxon>
        <taxon>Cytophagia</taxon>
        <taxon>Cytophagales</taxon>
        <taxon>Hymenobacteraceae</taxon>
        <taxon>Pontibacter</taxon>
    </lineage>
</organism>
<dbReference type="Proteomes" id="UP000256708">
    <property type="component" value="Unassembled WGS sequence"/>
</dbReference>
<name>A0A3D8L3I6_9BACT</name>
<keyword evidence="2" id="KW-1185">Reference proteome</keyword>
<evidence type="ECO:0000313" key="2">
    <source>
        <dbReference type="Proteomes" id="UP000256708"/>
    </source>
</evidence>
<reference evidence="2" key="1">
    <citation type="submission" date="2018-08" db="EMBL/GenBank/DDBJ databases">
        <authorList>
            <person name="Liu Z.-W."/>
            <person name="Du Z.-J."/>
        </authorList>
    </citation>
    <scope>NUCLEOTIDE SEQUENCE [LARGE SCALE GENOMIC DNA]</scope>
    <source>
        <strain evidence="2">H4X</strain>
    </source>
</reference>
<evidence type="ECO:0000313" key="1">
    <source>
        <dbReference type="EMBL" id="RDV11542.1"/>
    </source>
</evidence>
<proteinExistence type="predicted"/>
<gene>
    <name evidence="1" type="ORF">DXT99_24390</name>
</gene>
<comment type="caution">
    <text evidence="1">The sequence shown here is derived from an EMBL/GenBank/DDBJ whole genome shotgun (WGS) entry which is preliminary data.</text>
</comment>
<accession>A0A3D8L3I6</accession>
<protein>
    <submittedName>
        <fullName evidence="1">Uncharacterized protein</fullName>
    </submittedName>
</protein>